<dbReference type="AlphaFoldDB" id="A0A4Y2BV98"/>
<comment type="caution">
    <text evidence="1">The sequence shown here is derived from an EMBL/GenBank/DDBJ whole genome shotgun (WGS) entry which is preliminary data.</text>
</comment>
<keyword evidence="2" id="KW-1185">Reference proteome</keyword>
<accession>A0A4Y2BV98</accession>
<reference evidence="1 2" key="1">
    <citation type="journal article" date="2019" name="Sci. Rep.">
        <title>Orb-weaving spider Araneus ventricosus genome elucidates the spidroin gene catalogue.</title>
        <authorList>
            <person name="Kono N."/>
            <person name="Nakamura H."/>
            <person name="Ohtoshi R."/>
            <person name="Moran D.A.P."/>
            <person name="Shinohara A."/>
            <person name="Yoshida Y."/>
            <person name="Fujiwara M."/>
            <person name="Mori M."/>
            <person name="Tomita M."/>
            <person name="Arakawa K."/>
        </authorList>
    </citation>
    <scope>NUCLEOTIDE SEQUENCE [LARGE SCALE GENOMIC DNA]</scope>
</reference>
<evidence type="ECO:0000313" key="1">
    <source>
        <dbReference type="EMBL" id="GBL95497.1"/>
    </source>
</evidence>
<proteinExistence type="predicted"/>
<evidence type="ECO:0000313" key="2">
    <source>
        <dbReference type="Proteomes" id="UP000499080"/>
    </source>
</evidence>
<name>A0A4Y2BV98_ARAVE</name>
<organism evidence="1 2">
    <name type="scientific">Araneus ventricosus</name>
    <name type="common">Orbweaver spider</name>
    <name type="synonym">Epeira ventricosa</name>
    <dbReference type="NCBI Taxonomy" id="182803"/>
    <lineage>
        <taxon>Eukaryota</taxon>
        <taxon>Metazoa</taxon>
        <taxon>Ecdysozoa</taxon>
        <taxon>Arthropoda</taxon>
        <taxon>Chelicerata</taxon>
        <taxon>Arachnida</taxon>
        <taxon>Araneae</taxon>
        <taxon>Araneomorphae</taxon>
        <taxon>Entelegynae</taxon>
        <taxon>Araneoidea</taxon>
        <taxon>Araneidae</taxon>
        <taxon>Araneus</taxon>
    </lineage>
</organism>
<protein>
    <submittedName>
        <fullName evidence="1">Uncharacterized protein</fullName>
    </submittedName>
</protein>
<gene>
    <name evidence="1" type="ORF">AVEN_54105_1</name>
</gene>
<dbReference type="Proteomes" id="UP000499080">
    <property type="component" value="Unassembled WGS sequence"/>
</dbReference>
<sequence length="93" mass="10233">MPLKIRRVLSLLHIKSCVRGQTSSRWCNAEVWRGVPAQVSSLSSDCGSKLRGPNQNSPRVASKRGVIYITKLNRIRCPTAVAVGQQDSHCCDV</sequence>
<dbReference type="EMBL" id="BGPR01000112">
    <property type="protein sequence ID" value="GBL95497.1"/>
    <property type="molecule type" value="Genomic_DNA"/>
</dbReference>